<dbReference type="InterPro" id="IPR001851">
    <property type="entry name" value="ABC_transp_permease"/>
</dbReference>
<dbReference type="EMBL" id="QNRK01000048">
    <property type="protein sequence ID" value="RBP02869.1"/>
    <property type="molecule type" value="Genomic_DNA"/>
</dbReference>
<evidence type="ECO:0000313" key="11">
    <source>
        <dbReference type="Proteomes" id="UP000253529"/>
    </source>
</evidence>
<organism evidence="10 11">
    <name type="scientific">Roseiarcus fermentans</name>
    <dbReference type="NCBI Taxonomy" id="1473586"/>
    <lineage>
        <taxon>Bacteria</taxon>
        <taxon>Pseudomonadati</taxon>
        <taxon>Pseudomonadota</taxon>
        <taxon>Alphaproteobacteria</taxon>
        <taxon>Hyphomicrobiales</taxon>
        <taxon>Roseiarcaceae</taxon>
        <taxon>Roseiarcus</taxon>
    </lineage>
</organism>
<gene>
    <name evidence="10" type="ORF">DFR50_14810</name>
</gene>
<dbReference type="AlphaFoldDB" id="A0A366EN06"/>
<feature type="transmembrane region" description="Helical" evidence="9">
    <location>
        <begin position="131"/>
        <end position="161"/>
    </location>
</feature>
<evidence type="ECO:0000256" key="4">
    <source>
        <dbReference type="ARBA" id="ARBA00022692"/>
    </source>
</evidence>
<reference evidence="10 11" key="1">
    <citation type="submission" date="2018-06" db="EMBL/GenBank/DDBJ databases">
        <title>Genomic Encyclopedia of Type Strains, Phase IV (KMG-IV): sequencing the most valuable type-strain genomes for metagenomic binning, comparative biology and taxonomic classification.</title>
        <authorList>
            <person name="Goeker M."/>
        </authorList>
    </citation>
    <scope>NUCLEOTIDE SEQUENCE [LARGE SCALE GENOMIC DNA]</scope>
    <source>
        <strain evidence="10 11">DSM 24875</strain>
    </source>
</reference>
<feature type="transmembrane region" description="Helical" evidence="9">
    <location>
        <begin position="255"/>
        <end position="278"/>
    </location>
</feature>
<feature type="transmembrane region" description="Helical" evidence="9">
    <location>
        <begin position="92"/>
        <end position="110"/>
    </location>
</feature>
<evidence type="ECO:0000256" key="6">
    <source>
        <dbReference type="ARBA" id="ARBA00022989"/>
    </source>
</evidence>
<name>A0A366EN06_9HYPH</name>
<comment type="subcellular location">
    <subcellularLocation>
        <location evidence="1">Cell membrane</location>
        <topology evidence="1">Multi-pass membrane protein</topology>
    </subcellularLocation>
</comment>
<dbReference type="Pfam" id="PF02653">
    <property type="entry name" value="BPD_transp_2"/>
    <property type="match status" value="1"/>
</dbReference>
<keyword evidence="3" id="KW-1003">Cell membrane</keyword>
<keyword evidence="6 9" id="KW-1133">Transmembrane helix</keyword>
<dbReference type="GO" id="GO:0022857">
    <property type="term" value="F:transmembrane transporter activity"/>
    <property type="evidence" value="ECO:0007669"/>
    <property type="project" value="InterPro"/>
</dbReference>
<accession>A0A366EN06</accession>
<evidence type="ECO:0000256" key="2">
    <source>
        <dbReference type="ARBA" id="ARBA00022448"/>
    </source>
</evidence>
<dbReference type="PANTHER" id="PTHR11795:SF445">
    <property type="entry name" value="AMINO ACID ABC TRANSPORTER PERMEASE PROTEIN"/>
    <property type="match status" value="1"/>
</dbReference>
<evidence type="ECO:0000256" key="9">
    <source>
        <dbReference type="SAM" id="Phobius"/>
    </source>
</evidence>
<comment type="caution">
    <text evidence="10">The sequence shown here is derived from an EMBL/GenBank/DDBJ whole genome shotgun (WGS) entry which is preliminary data.</text>
</comment>
<proteinExistence type="inferred from homology"/>
<dbReference type="InterPro" id="IPR052157">
    <property type="entry name" value="BCAA_transport_permease"/>
</dbReference>
<dbReference type="CDD" id="cd06582">
    <property type="entry name" value="TM_PBP1_LivH_like"/>
    <property type="match status" value="1"/>
</dbReference>
<evidence type="ECO:0000256" key="1">
    <source>
        <dbReference type="ARBA" id="ARBA00004651"/>
    </source>
</evidence>
<dbReference type="GO" id="GO:0006865">
    <property type="term" value="P:amino acid transport"/>
    <property type="evidence" value="ECO:0007669"/>
    <property type="project" value="UniProtKB-KW"/>
</dbReference>
<protein>
    <submittedName>
        <fullName evidence="10">Amino acid/amide ABC transporter membrane protein 1 (HAAT family)</fullName>
    </submittedName>
</protein>
<keyword evidence="7 9" id="KW-0472">Membrane</keyword>
<keyword evidence="5" id="KW-0029">Amino-acid transport</keyword>
<feature type="transmembrane region" description="Helical" evidence="9">
    <location>
        <begin position="191"/>
        <end position="211"/>
    </location>
</feature>
<evidence type="ECO:0000256" key="3">
    <source>
        <dbReference type="ARBA" id="ARBA00022475"/>
    </source>
</evidence>
<dbReference type="Proteomes" id="UP000253529">
    <property type="component" value="Unassembled WGS sequence"/>
</dbReference>
<evidence type="ECO:0000256" key="8">
    <source>
        <dbReference type="ARBA" id="ARBA00037998"/>
    </source>
</evidence>
<feature type="transmembrane region" description="Helical" evidence="9">
    <location>
        <begin position="12"/>
        <end position="31"/>
    </location>
</feature>
<feature type="transmembrane region" description="Helical" evidence="9">
    <location>
        <begin position="62"/>
        <end position="80"/>
    </location>
</feature>
<sequence>MIEWLDTIIQGVLLGGLYALFAIGLSITYGVMRVVNIGHGDFLVLAAYLALWPVMQMQLNPFLAILPVAALMFCLGYSLQRILLNRTIGPNPLAPLLATFGLSIILRNGLQQVFHSDSRSFQIGALGTDSIAVGGGIAIGLFPLIVFATAIALTVLVSLLFTHTRIGIALRATSDDAETAGLMGIRARHTYGIALAISFALIAVGGVFAGIRTTFTPESGPAALLYAFEAVVIGGMGSLWGTFAGAVILGVAQTLGAKIAIGIGILAGHLVFLAVLFFKPTGLFARTL</sequence>
<feature type="transmembrane region" description="Helical" evidence="9">
    <location>
        <begin position="223"/>
        <end position="249"/>
    </location>
</feature>
<evidence type="ECO:0000313" key="10">
    <source>
        <dbReference type="EMBL" id="RBP02869.1"/>
    </source>
</evidence>
<dbReference type="PANTHER" id="PTHR11795">
    <property type="entry name" value="BRANCHED-CHAIN AMINO ACID TRANSPORT SYSTEM PERMEASE PROTEIN LIVH"/>
    <property type="match status" value="1"/>
</dbReference>
<evidence type="ECO:0000256" key="5">
    <source>
        <dbReference type="ARBA" id="ARBA00022970"/>
    </source>
</evidence>
<evidence type="ECO:0000256" key="7">
    <source>
        <dbReference type="ARBA" id="ARBA00023136"/>
    </source>
</evidence>
<comment type="similarity">
    <text evidence="8">Belongs to the binding-protein-dependent transport system permease family. LivHM subfamily.</text>
</comment>
<keyword evidence="4 9" id="KW-0812">Transmembrane</keyword>
<dbReference type="GO" id="GO:0005886">
    <property type="term" value="C:plasma membrane"/>
    <property type="evidence" value="ECO:0007669"/>
    <property type="project" value="UniProtKB-SubCell"/>
</dbReference>
<keyword evidence="2" id="KW-0813">Transport</keyword>
<keyword evidence="11" id="KW-1185">Reference proteome</keyword>